<protein>
    <submittedName>
        <fullName evidence="2">Uncharacterized protein</fullName>
    </submittedName>
</protein>
<dbReference type="Proteomes" id="UP000287651">
    <property type="component" value="Unassembled WGS sequence"/>
</dbReference>
<comment type="caution">
    <text evidence="2">The sequence shown here is derived from an EMBL/GenBank/DDBJ whole genome shotgun (WGS) entry which is preliminary data.</text>
</comment>
<dbReference type="EMBL" id="AMZH03010868">
    <property type="protein sequence ID" value="RRT53926.1"/>
    <property type="molecule type" value="Genomic_DNA"/>
</dbReference>
<proteinExistence type="predicted"/>
<evidence type="ECO:0000256" key="1">
    <source>
        <dbReference type="SAM" id="MobiDB-lite"/>
    </source>
</evidence>
<feature type="compositionally biased region" description="Basic and acidic residues" evidence="1">
    <location>
        <begin position="88"/>
        <end position="107"/>
    </location>
</feature>
<name>A0A426YQE4_ENSVE</name>
<evidence type="ECO:0000313" key="3">
    <source>
        <dbReference type="Proteomes" id="UP000287651"/>
    </source>
</evidence>
<gene>
    <name evidence="2" type="ORF">B296_00048720</name>
</gene>
<reference evidence="2 3" key="1">
    <citation type="journal article" date="2014" name="Agronomy (Basel)">
        <title>A Draft Genome Sequence for Ensete ventricosum, the Drought-Tolerant Tree Against Hunger.</title>
        <authorList>
            <person name="Harrison J."/>
            <person name="Moore K.A."/>
            <person name="Paszkiewicz K."/>
            <person name="Jones T."/>
            <person name="Grant M."/>
            <person name="Ambacheew D."/>
            <person name="Muzemil S."/>
            <person name="Studholme D.J."/>
        </authorList>
    </citation>
    <scope>NUCLEOTIDE SEQUENCE [LARGE SCALE GENOMIC DNA]</scope>
</reference>
<dbReference type="AlphaFoldDB" id="A0A426YQE4"/>
<evidence type="ECO:0000313" key="2">
    <source>
        <dbReference type="EMBL" id="RRT53926.1"/>
    </source>
</evidence>
<organism evidence="2 3">
    <name type="scientific">Ensete ventricosum</name>
    <name type="common">Abyssinian banana</name>
    <name type="synonym">Musa ensete</name>
    <dbReference type="NCBI Taxonomy" id="4639"/>
    <lineage>
        <taxon>Eukaryota</taxon>
        <taxon>Viridiplantae</taxon>
        <taxon>Streptophyta</taxon>
        <taxon>Embryophyta</taxon>
        <taxon>Tracheophyta</taxon>
        <taxon>Spermatophyta</taxon>
        <taxon>Magnoliopsida</taxon>
        <taxon>Liliopsida</taxon>
        <taxon>Zingiberales</taxon>
        <taxon>Musaceae</taxon>
        <taxon>Ensete</taxon>
    </lineage>
</organism>
<feature type="region of interest" description="Disordered" evidence="1">
    <location>
        <begin position="31"/>
        <end position="117"/>
    </location>
</feature>
<accession>A0A426YQE4</accession>
<sequence>MPMVYCRRHYTVLPGFTAANGSVGSGLRLRPCGSTANAHPPLRGGRAGGAQESARPWPWEAAGGGKRTGSQRTATPPALSGTGGAVKEAGRAEEGGNGHGLKKEVGSNERSQPALYPPHRAPEAIFWFY</sequence>